<dbReference type="OrthoDB" id="341898at2759"/>
<dbReference type="AlphaFoldDB" id="A0A7I8JYU3"/>
<reference evidence="3" key="1">
    <citation type="submission" date="2020-02" db="EMBL/GenBank/DDBJ databases">
        <authorList>
            <person name="Scholz U."/>
            <person name="Mascher M."/>
            <person name="Fiebig A."/>
        </authorList>
    </citation>
    <scope>NUCLEOTIDE SEQUENCE</scope>
</reference>
<evidence type="ECO:0000256" key="1">
    <source>
        <dbReference type="ARBA" id="ARBA00009207"/>
    </source>
</evidence>
<gene>
    <name evidence="3" type="ORF">SI8410_01000792</name>
</gene>
<proteinExistence type="inferred from homology"/>
<keyword evidence="4" id="KW-1185">Reference proteome</keyword>
<dbReference type="PANTHER" id="PTHR16487:SF0">
    <property type="entry name" value="PROTEIN PHOSPHATASE 4 REGULATORY SUBUNIT 2-RELATED"/>
    <property type="match status" value="1"/>
</dbReference>
<feature type="region of interest" description="Disordered" evidence="2">
    <location>
        <begin position="162"/>
        <end position="245"/>
    </location>
</feature>
<evidence type="ECO:0000313" key="3">
    <source>
        <dbReference type="EMBL" id="CAA7388583.1"/>
    </source>
</evidence>
<dbReference type="PANTHER" id="PTHR16487">
    <property type="entry name" value="PPP4R2-RELATED PROTEIN"/>
    <property type="match status" value="1"/>
</dbReference>
<feature type="compositionally biased region" description="Basic and acidic residues" evidence="2">
    <location>
        <begin position="219"/>
        <end position="236"/>
    </location>
</feature>
<evidence type="ECO:0000313" key="4">
    <source>
        <dbReference type="Proteomes" id="UP000663760"/>
    </source>
</evidence>
<organism evidence="3 4">
    <name type="scientific">Spirodela intermedia</name>
    <name type="common">Intermediate duckweed</name>
    <dbReference type="NCBI Taxonomy" id="51605"/>
    <lineage>
        <taxon>Eukaryota</taxon>
        <taxon>Viridiplantae</taxon>
        <taxon>Streptophyta</taxon>
        <taxon>Embryophyta</taxon>
        <taxon>Tracheophyta</taxon>
        <taxon>Spermatophyta</taxon>
        <taxon>Magnoliopsida</taxon>
        <taxon>Liliopsida</taxon>
        <taxon>Araceae</taxon>
        <taxon>Lemnoideae</taxon>
        <taxon>Spirodela</taxon>
    </lineage>
</organism>
<sequence length="245" mass="27133">MEITREEDPQSSEIPLDVKDQLLENAVPVHQNDDFKEVETKFNMSDEEIKEIMEPIAATGKFWHEWDELKSILSFRLKQVLAEYPESQVDNDVGSQDESLTGETYSELVRRLDEALLSFIEGPPFTLQRLCEILLAPRSLYPKLSKLALALDKNLLVTSTLTRSTGPPAMPEPEVEPEAEPGIANGPPEEESDPAPGGELPATSNEDREMVEAEADEDVAAKDEEIQEEMAGKQEDGSGSGQNHG</sequence>
<protein>
    <submittedName>
        <fullName evidence="3">Uncharacterized protein</fullName>
    </submittedName>
</protein>
<evidence type="ECO:0000256" key="2">
    <source>
        <dbReference type="SAM" id="MobiDB-lite"/>
    </source>
</evidence>
<dbReference type="GO" id="GO:0005737">
    <property type="term" value="C:cytoplasm"/>
    <property type="evidence" value="ECO:0007669"/>
    <property type="project" value="TreeGrafter"/>
</dbReference>
<accession>A0A7I8JYU3</accession>
<dbReference type="Proteomes" id="UP000663760">
    <property type="component" value="Chromosome 1"/>
</dbReference>
<dbReference type="InterPro" id="IPR015267">
    <property type="entry name" value="PPP4R2"/>
</dbReference>
<name>A0A7I8JYU3_SPIIN</name>
<dbReference type="GO" id="GO:0019888">
    <property type="term" value="F:protein phosphatase regulator activity"/>
    <property type="evidence" value="ECO:0007669"/>
    <property type="project" value="InterPro"/>
</dbReference>
<dbReference type="GO" id="GO:0005634">
    <property type="term" value="C:nucleus"/>
    <property type="evidence" value="ECO:0007669"/>
    <property type="project" value="TreeGrafter"/>
</dbReference>
<dbReference type="GO" id="GO:0030289">
    <property type="term" value="C:protein phosphatase 4 complex"/>
    <property type="evidence" value="ECO:0007669"/>
    <property type="project" value="InterPro"/>
</dbReference>
<dbReference type="Pfam" id="PF09184">
    <property type="entry name" value="PPP4R2"/>
    <property type="match status" value="1"/>
</dbReference>
<dbReference type="EMBL" id="LR746264">
    <property type="protein sequence ID" value="CAA7388583.1"/>
    <property type="molecule type" value="Genomic_DNA"/>
</dbReference>
<comment type="similarity">
    <text evidence="1">Belongs to the PPP4R2 family.</text>
</comment>